<dbReference type="GO" id="GO:0016042">
    <property type="term" value="P:lipid catabolic process"/>
    <property type="evidence" value="ECO:0007669"/>
    <property type="project" value="UniProtKB-KW"/>
</dbReference>
<evidence type="ECO:0000256" key="3">
    <source>
        <dbReference type="ARBA" id="ARBA00023098"/>
    </source>
</evidence>
<dbReference type="InterPro" id="IPR001736">
    <property type="entry name" value="PLipase_D/transphosphatidylase"/>
</dbReference>
<dbReference type="InterPro" id="IPR025202">
    <property type="entry name" value="PLD-like_dom"/>
</dbReference>
<evidence type="ECO:0000313" key="10">
    <source>
        <dbReference type="Proteomes" id="UP000198287"/>
    </source>
</evidence>
<keyword evidence="7" id="KW-1133">Transmembrane helix</keyword>
<evidence type="ECO:0000256" key="7">
    <source>
        <dbReference type="SAM" id="Phobius"/>
    </source>
</evidence>
<feature type="transmembrane region" description="Helical" evidence="7">
    <location>
        <begin position="16"/>
        <end position="37"/>
    </location>
</feature>
<accession>A0A226E6W3</accession>
<feature type="domain" description="PLD phosphodiesterase" evidence="8">
    <location>
        <begin position="171"/>
        <end position="198"/>
    </location>
</feature>
<name>A0A226E6W3_FOLCA</name>
<dbReference type="GO" id="GO:0005739">
    <property type="term" value="C:mitochondrion"/>
    <property type="evidence" value="ECO:0007669"/>
    <property type="project" value="TreeGrafter"/>
</dbReference>
<evidence type="ECO:0000259" key="8">
    <source>
        <dbReference type="PROSITE" id="PS50035"/>
    </source>
</evidence>
<keyword evidence="10" id="KW-1185">Reference proteome</keyword>
<dbReference type="AlphaFoldDB" id="A0A226E6W3"/>
<sequence>MLSSVKMIARSKSVKIVIGLFVVGDLLYSIFLAWQALSASKKSKLVEEKEVIPPEVAPIKSKPQRKADGWYRHLPRIDFRQQPAETLWNTVLFFPEIFPEQEFSQTHQLMWYMQQAERTLDVAIYHSNFRLLEDVLFDMARKKVRVRVVTNGVQVREKPKIILSPHGGGLLLDHMHNKFIVIDDKAILTGSLNWTNSAITENRESMVVTNDAKTVGLYTEEFQKLWEMSDPSVKRDLIHPPKIGQWYGGRLL</sequence>
<dbReference type="InterPro" id="IPR051406">
    <property type="entry name" value="PLD_domain"/>
</dbReference>
<comment type="similarity">
    <text evidence="4">Belongs to the phospholipase D family. MitoPLD/Zucchini subfamily.</text>
</comment>
<evidence type="ECO:0000256" key="4">
    <source>
        <dbReference type="ARBA" id="ARBA00038012"/>
    </source>
</evidence>
<dbReference type="Proteomes" id="UP000198287">
    <property type="component" value="Unassembled WGS sequence"/>
</dbReference>
<dbReference type="OrthoDB" id="5205528at2759"/>
<dbReference type="Pfam" id="PF13091">
    <property type="entry name" value="PLDc_2"/>
    <property type="match status" value="1"/>
</dbReference>
<proteinExistence type="inferred from homology"/>
<dbReference type="PANTHER" id="PTHR43856">
    <property type="entry name" value="CARDIOLIPIN HYDROLASE"/>
    <property type="match status" value="1"/>
</dbReference>
<dbReference type="SMART" id="SM00155">
    <property type="entry name" value="PLDc"/>
    <property type="match status" value="1"/>
</dbReference>
<dbReference type="STRING" id="158441.A0A226E6W3"/>
<evidence type="ECO:0000256" key="1">
    <source>
        <dbReference type="ARBA" id="ARBA00022801"/>
    </source>
</evidence>
<reference evidence="9 10" key="1">
    <citation type="submission" date="2015-12" db="EMBL/GenBank/DDBJ databases">
        <title>The genome of Folsomia candida.</title>
        <authorList>
            <person name="Faddeeva A."/>
            <person name="Derks M.F."/>
            <person name="Anvar Y."/>
            <person name="Smit S."/>
            <person name="Van Straalen N."/>
            <person name="Roelofs D."/>
        </authorList>
    </citation>
    <scope>NUCLEOTIDE SEQUENCE [LARGE SCALE GENOMIC DNA]</scope>
    <source>
        <strain evidence="9 10">VU population</strain>
        <tissue evidence="9">Whole body</tissue>
    </source>
</reference>
<dbReference type="GO" id="GO:0016891">
    <property type="term" value="F:RNA endonuclease activity producing 5'-phosphomonoesters, hydrolytic mechanism"/>
    <property type="evidence" value="ECO:0007669"/>
    <property type="project" value="TreeGrafter"/>
</dbReference>
<evidence type="ECO:0000256" key="5">
    <source>
        <dbReference type="ARBA" id="ARBA00040549"/>
    </source>
</evidence>
<dbReference type="SUPFAM" id="SSF56024">
    <property type="entry name" value="Phospholipase D/nuclease"/>
    <property type="match status" value="1"/>
</dbReference>
<keyword evidence="2" id="KW-0442">Lipid degradation</keyword>
<keyword evidence="7" id="KW-0812">Transmembrane</keyword>
<keyword evidence="7" id="KW-0472">Membrane</keyword>
<comment type="caution">
    <text evidence="9">The sequence shown here is derived from an EMBL/GenBank/DDBJ whole genome shotgun (WGS) entry which is preliminary data.</text>
</comment>
<gene>
    <name evidence="9" type="ORF">Fcan01_12379</name>
</gene>
<keyword evidence="1 9" id="KW-0378">Hydrolase</keyword>
<evidence type="ECO:0000256" key="6">
    <source>
        <dbReference type="ARBA" id="ARBA00043167"/>
    </source>
</evidence>
<evidence type="ECO:0000313" key="9">
    <source>
        <dbReference type="EMBL" id="OXA53060.1"/>
    </source>
</evidence>
<dbReference type="Gene3D" id="3.30.870.10">
    <property type="entry name" value="Endonuclease Chain A"/>
    <property type="match status" value="1"/>
</dbReference>
<evidence type="ECO:0000256" key="2">
    <source>
        <dbReference type="ARBA" id="ARBA00022963"/>
    </source>
</evidence>
<dbReference type="PROSITE" id="PS50035">
    <property type="entry name" value="PLD"/>
    <property type="match status" value="1"/>
</dbReference>
<protein>
    <recommendedName>
        <fullName evidence="5">Mitochondrial cardiolipin hydrolase</fullName>
    </recommendedName>
    <alternativeName>
        <fullName evidence="6">Mitochondrial phospholipase</fullName>
    </alternativeName>
</protein>
<organism evidence="9 10">
    <name type="scientific">Folsomia candida</name>
    <name type="common">Springtail</name>
    <dbReference type="NCBI Taxonomy" id="158441"/>
    <lineage>
        <taxon>Eukaryota</taxon>
        <taxon>Metazoa</taxon>
        <taxon>Ecdysozoa</taxon>
        <taxon>Arthropoda</taxon>
        <taxon>Hexapoda</taxon>
        <taxon>Collembola</taxon>
        <taxon>Entomobryomorpha</taxon>
        <taxon>Isotomoidea</taxon>
        <taxon>Isotomidae</taxon>
        <taxon>Proisotominae</taxon>
        <taxon>Folsomia</taxon>
    </lineage>
</organism>
<dbReference type="PANTHER" id="PTHR43856:SF1">
    <property type="entry name" value="MITOCHONDRIAL CARDIOLIPIN HYDROLASE"/>
    <property type="match status" value="1"/>
</dbReference>
<dbReference type="GO" id="GO:0034587">
    <property type="term" value="P:piRNA processing"/>
    <property type="evidence" value="ECO:0007669"/>
    <property type="project" value="TreeGrafter"/>
</dbReference>
<dbReference type="EMBL" id="LNIX01000006">
    <property type="protein sequence ID" value="OXA53060.1"/>
    <property type="molecule type" value="Genomic_DNA"/>
</dbReference>
<keyword evidence="3" id="KW-0443">Lipid metabolism</keyword>